<feature type="domain" description="DUF5753" evidence="2">
    <location>
        <begin position="1"/>
        <end position="86"/>
    </location>
</feature>
<reference evidence="3 4" key="1">
    <citation type="journal article" date="2019" name="Int. J. Syst. Evol. Microbiol.">
        <title>The Global Catalogue of Microorganisms (GCM) 10K type strain sequencing project: providing services to taxonomists for standard genome sequencing and annotation.</title>
        <authorList>
            <consortium name="The Broad Institute Genomics Platform"/>
            <consortium name="The Broad Institute Genome Sequencing Center for Infectious Disease"/>
            <person name="Wu L."/>
            <person name="Ma J."/>
        </authorList>
    </citation>
    <scope>NUCLEOTIDE SEQUENCE [LARGE SCALE GENOMIC DNA]</scope>
    <source>
        <strain evidence="3 4">JCM 14559</strain>
    </source>
</reference>
<name>A0ABN2Y8H1_9ACTN</name>
<keyword evidence="1" id="KW-0472">Membrane</keyword>
<evidence type="ECO:0000313" key="3">
    <source>
        <dbReference type="EMBL" id="GAA2122841.1"/>
    </source>
</evidence>
<dbReference type="Proteomes" id="UP001500897">
    <property type="component" value="Unassembled WGS sequence"/>
</dbReference>
<gene>
    <name evidence="3" type="ORF">GCM10009759_73580</name>
</gene>
<sequence>MAEQLAYLRTAMALPAVSLGVIPFTASRTMWPVETFNVFDDREAGVELLSAQVTVTAPGEVGLYVQAFDRFKDRAVYGAEARALISKAIGFLG</sequence>
<comment type="caution">
    <text evidence="3">The sequence shown here is derived from an EMBL/GenBank/DDBJ whole genome shotgun (WGS) entry which is preliminary data.</text>
</comment>
<feature type="transmembrane region" description="Helical" evidence="1">
    <location>
        <begin position="6"/>
        <end position="26"/>
    </location>
</feature>
<keyword evidence="1" id="KW-0812">Transmembrane</keyword>
<protein>
    <recommendedName>
        <fullName evidence="2">DUF5753 domain-containing protein</fullName>
    </recommendedName>
</protein>
<keyword evidence="1" id="KW-1133">Transmembrane helix</keyword>
<organism evidence="3 4">
    <name type="scientific">Kitasatospora saccharophila</name>
    <dbReference type="NCBI Taxonomy" id="407973"/>
    <lineage>
        <taxon>Bacteria</taxon>
        <taxon>Bacillati</taxon>
        <taxon>Actinomycetota</taxon>
        <taxon>Actinomycetes</taxon>
        <taxon>Kitasatosporales</taxon>
        <taxon>Streptomycetaceae</taxon>
        <taxon>Kitasatospora</taxon>
    </lineage>
</organism>
<evidence type="ECO:0000256" key="1">
    <source>
        <dbReference type="SAM" id="Phobius"/>
    </source>
</evidence>
<evidence type="ECO:0000313" key="4">
    <source>
        <dbReference type="Proteomes" id="UP001500897"/>
    </source>
</evidence>
<dbReference type="InterPro" id="IPR043917">
    <property type="entry name" value="DUF5753"/>
</dbReference>
<keyword evidence="4" id="KW-1185">Reference proteome</keyword>
<dbReference type="RefSeq" id="WP_344558737.1">
    <property type="nucleotide sequence ID" value="NZ_BAAANS010000089.1"/>
</dbReference>
<dbReference type="Pfam" id="PF19054">
    <property type="entry name" value="DUF5753"/>
    <property type="match status" value="1"/>
</dbReference>
<accession>A0ABN2Y8H1</accession>
<proteinExistence type="predicted"/>
<dbReference type="EMBL" id="BAAANS010000089">
    <property type="protein sequence ID" value="GAA2122841.1"/>
    <property type="molecule type" value="Genomic_DNA"/>
</dbReference>
<evidence type="ECO:0000259" key="2">
    <source>
        <dbReference type="Pfam" id="PF19054"/>
    </source>
</evidence>